<accession>A0ABW9ZYU8</accession>
<organism evidence="6 7">
    <name type="scientific">Sediminibacterium roseum</name>
    <dbReference type="NCBI Taxonomy" id="1978412"/>
    <lineage>
        <taxon>Bacteria</taxon>
        <taxon>Pseudomonadati</taxon>
        <taxon>Bacteroidota</taxon>
        <taxon>Chitinophagia</taxon>
        <taxon>Chitinophagales</taxon>
        <taxon>Chitinophagaceae</taxon>
        <taxon>Sediminibacterium</taxon>
    </lineage>
</organism>
<evidence type="ECO:0000256" key="2">
    <source>
        <dbReference type="ARBA" id="ARBA00022692"/>
    </source>
</evidence>
<reference evidence="6 7" key="1">
    <citation type="submission" date="2020-01" db="EMBL/GenBank/DDBJ databases">
        <title>Genome analysis.</title>
        <authorList>
            <person name="Wu S."/>
            <person name="Wang G."/>
        </authorList>
    </citation>
    <scope>NUCLEOTIDE SEQUENCE [LARGE SCALE GENOMIC DNA]</scope>
    <source>
        <strain evidence="6 7">SYL130</strain>
    </source>
</reference>
<feature type="transmembrane region" description="Helical" evidence="5">
    <location>
        <begin position="18"/>
        <end position="38"/>
    </location>
</feature>
<keyword evidence="2 5" id="KW-0812">Transmembrane</keyword>
<evidence type="ECO:0000256" key="1">
    <source>
        <dbReference type="ARBA" id="ARBA00004141"/>
    </source>
</evidence>
<keyword evidence="4 5" id="KW-0472">Membrane</keyword>
<dbReference type="RefSeq" id="WP_161819513.1">
    <property type="nucleotide sequence ID" value="NZ_JAACJS010000015.1"/>
</dbReference>
<evidence type="ECO:0000256" key="3">
    <source>
        <dbReference type="ARBA" id="ARBA00022989"/>
    </source>
</evidence>
<comment type="caution">
    <text evidence="6">The sequence shown here is derived from an EMBL/GenBank/DDBJ whole genome shotgun (WGS) entry which is preliminary data.</text>
</comment>
<dbReference type="InterPro" id="IPR032808">
    <property type="entry name" value="DoxX"/>
</dbReference>
<gene>
    <name evidence="6" type="ORF">GWC95_14920</name>
</gene>
<comment type="subcellular location">
    <subcellularLocation>
        <location evidence="1">Membrane</location>
        <topology evidence="1">Multi-pass membrane protein</topology>
    </subcellularLocation>
</comment>
<evidence type="ECO:0000313" key="7">
    <source>
        <dbReference type="Proteomes" id="UP000753802"/>
    </source>
</evidence>
<feature type="transmembrane region" description="Helical" evidence="5">
    <location>
        <begin position="83"/>
        <end position="102"/>
    </location>
</feature>
<evidence type="ECO:0000313" key="6">
    <source>
        <dbReference type="EMBL" id="NCI51223.1"/>
    </source>
</evidence>
<protein>
    <submittedName>
        <fullName evidence="6">DoxX family protein</fullName>
    </submittedName>
</protein>
<dbReference type="Proteomes" id="UP000753802">
    <property type="component" value="Unassembled WGS sequence"/>
</dbReference>
<dbReference type="Pfam" id="PF13564">
    <property type="entry name" value="DoxX_2"/>
    <property type="match status" value="1"/>
</dbReference>
<name>A0ABW9ZYU8_9BACT</name>
<proteinExistence type="predicted"/>
<keyword evidence="3 5" id="KW-1133">Transmembrane helix</keyword>
<feature type="transmembrane region" description="Helical" evidence="5">
    <location>
        <begin position="58"/>
        <end position="76"/>
    </location>
</feature>
<dbReference type="EMBL" id="JAACJS010000015">
    <property type="protein sequence ID" value="NCI51223.1"/>
    <property type="molecule type" value="Genomic_DNA"/>
</dbReference>
<sequence>MQTATIRPQAIGGKKDRIIYWTATSIVMLFDFVGAFWFNSDLAKEGVRHLGFPDYFRVEVSIGKIIGGFLILLPMVPKRLKEWAYVGFGISMISAFIANWAVDGFTPLLLMPVVFFVLLVVSYIYYHKISD</sequence>
<evidence type="ECO:0000256" key="5">
    <source>
        <dbReference type="SAM" id="Phobius"/>
    </source>
</evidence>
<feature type="transmembrane region" description="Helical" evidence="5">
    <location>
        <begin position="108"/>
        <end position="126"/>
    </location>
</feature>
<keyword evidence="7" id="KW-1185">Reference proteome</keyword>
<evidence type="ECO:0000256" key="4">
    <source>
        <dbReference type="ARBA" id="ARBA00023136"/>
    </source>
</evidence>